<comment type="caution">
    <text evidence="2">The sequence shown here is derived from an EMBL/GenBank/DDBJ whole genome shotgun (WGS) entry which is preliminary data.</text>
</comment>
<feature type="non-terminal residue" evidence="2">
    <location>
        <position position="1"/>
    </location>
</feature>
<name>A0A813KA53_POLGL</name>
<proteinExistence type="predicted"/>
<gene>
    <name evidence="2" type="ORF">PGLA2088_LOCUS29822</name>
</gene>
<organism evidence="2 3">
    <name type="scientific">Polarella glacialis</name>
    <name type="common">Dinoflagellate</name>
    <dbReference type="NCBI Taxonomy" id="89957"/>
    <lineage>
        <taxon>Eukaryota</taxon>
        <taxon>Sar</taxon>
        <taxon>Alveolata</taxon>
        <taxon>Dinophyceae</taxon>
        <taxon>Suessiales</taxon>
        <taxon>Suessiaceae</taxon>
        <taxon>Polarella</taxon>
    </lineage>
</organism>
<dbReference type="AlphaFoldDB" id="A0A813KA53"/>
<reference evidence="2" key="1">
    <citation type="submission" date="2021-02" db="EMBL/GenBank/DDBJ databases">
        <authorList>
            <person name="Dougan E. K."/>
            <person name="Rhodes N."/>
            <person name="Thang M."/>
            <person name="Chan C."/>
        </authorList>
    </citation>
    <scope>NUCLEOTIDE SEQUENCE</scope>
</reference>
<feature type="region of interest" description="Disordered" evidence="1">
    <location>
        <begin position="41"/>
        <end position="80"/>
    </location>
</feature>
<accession>A0A813KA53</accession>
<evidence type="ECO:0000313" key="3">
    <source>
        <dbReference type="Proteomes" id="UP000626109"/>
    </source>
</evidence>
<feature type="compositionally biased region" description="Basic and acidic residues" evidence="1">
    <location>
        <begin position="55"/>
        <end position="66"/>
    </location>
</feature>
<dbReference type="Proteomes" id="UP000626109">
    <property type="component" value="Unassembled WGS sequence"/>
</dbReference>
<evidence type="ECO:0000313" key="2">
    <source>
        <dbReference type="EMBL" id="CAE8696413.1"/>
    </source>
</evidence>
<evidence type="ECO:0000256" key="1">
    <source>
        <dbReference type="SAM" id="MobiDB-lite"/>
    </source>
</evidence>
<feature type="region of interest" description="Disordered" evidence="1">
    <location>
        <begin position="1"/>
        <end position="23"/>
    </location>
</feature>
<feature type="non-terminal residue" evidence="2">
    <location>
        <position position="80"/>
    </location>
</feature>
<protein>
    <submittedName>
        <fullName evidence="2">Uncharacterized protein</fullName>
    </submittedName>
</protein>
<sequence length="80" mass="9123">ATCAQCDMPQDLSEQEQETFREQHKQLARELRLKLTKELVNARDRRKGSVSQVDAEGHGETVESRPPEQPPEEVPLSEQP</sequence>
<dbReference type="EMBL" id="CAJNNW010028502">
    <property type="protein sequence ID" value="CAE8696413.1"/>
    <property type="molecule type" value="Genomic_DNA"/>
</dbReference>